<keyword evidence="2" id="KW-1185">Reference proteome</keyword>
<dbReference type="EMBL" id="JBBUTG010000050">
    <property type="protein sequence ID" value="MEK8035014.1"/>
    <property type="molecule type" value="Genomic_DNA"/>
</dbReference>
<protein>
    <submittedName>
        <fullName evidence="1">Uncharacterized protein</fullName>
    </submittedName>
</protein>
<dbReference type="RefSeq" id="WP_341429449.1">
    <property type="nucleotide sequence ID" value="NZ_JBBUTG010000050.1"/>
</dbReference>
<reference evidence="1 2" key="1">
    <citation type="submission" date="2024-04" db="EMBL/GenBank/DDBJ databases">
        <title>Novel species of the genus Ideonella isolated from streams.</title>
        <authorList>
            <person name="Lu H."/>
        </authorList>
    </citation>
    <scope>NUCLEOTIDE SEQUENCE [LARGE SCALE GENOMIC DNA]</scope>
    <source>
        <strain evidence="1 2">DXS29W</strain>
    </source>
</reference>
<proteinExistence type="predicted"/>
<evidence type="ECO:0000313" key="2">
    <source>
        <dbReference type="Proteomes" id="UP001371218"/>
    </source>
</evidence>
<dbReference type="Proteomes" id="UP001371218">
    <property type="component" value="Unassembled WGS sequence"/>
</dbReference>
<accession>A0ABU9BZ12</accession>
<evidence type="ECO:0000313" key="1">
    <source>
        <dbReference type="EMBL" id="MEK8035014.1"/>
    </source>
</evidence>
<gene>
    <name evidence="1" type="ORF">AACH06_29715</name>
</gene>
<organism evidence="1 2">
    <name type="scientific">Ideonella lacteola</name>
    <dbReference type="NCBI Taxonomy" id="2984193"/>
    <lineage>
        <taxon>Bacteria</taxon>
        <taxon>Pseudomonadati</taxon>
        <taxon>Pseudomonadota</taxon>
        <taxon>Betaproteobacteria</taxon>
        <taxon>Burkholderiales</taxon>
        <taxon>Sphaerotilaceae</taxon>
        <taxon>Ideonella</taxon>
    </lineage>
</organism>
<name>A0ABU9BZ12_9BURK</name>
<sequence length="103" mass="11811">MQDWEWEVADSQRFQEFLDAYRSAKLSDDERFSLMEILVQCVDDMGPSSQAGAAWAELQPLLVQALRLHGTTIEYWSRLGEADPESQFNVSPQMREIYALIGP</sequence>
<comment type="caution">
    <text evidence="1">The sequence shown here is derived from an EMBL/GenBank/DDBJ whole genome shotgun (WGS) entry which is preliminary data.</text>
</comment>